<evidence type="ECO:0000259" key="1">
    <source>
        <dbReference type="Pfam" id="PF06283"/>
    </source>
</evidence>
<evidence type="ECO:0000313" key="3">
    <source>
        <dbReference type="Proteomes" id="UP001626593"/>
    </source>
</evidence>
<gene>
    <name evidence="2" type="ORF">U5817_10460</name>
</gene>
<evidence type="ECO:0000313" key="2">
    <source>
        <dbReference type="EMBL" id="WRL48449.1"/>
    </source>
</evidence>
<dbReference type="Gene3D" id="3.40.50.880">
    <property type="match status" value="1"/>
</dbReference>
<dbReference type="EMBL" id="CP141259">
    <property type="protein sequence ID" value="WRL48449.1"/>
    <property type="molecule type" value="Genomic_DNA"/>
</dbReference>
<protein>
    <submittedName>
        <fullName evidence="2">ThuA domain-containing protein</fullName>
    </submittedName>
</protein>
<dbReference type="PIRSF" id="PIRSF030013">
    <property type="entry name" value="ThuA"/>
    <property type="match status" value="1"/>
</dbReference>
<proteinExistence type="predicted"/>
<dbReference type="InterPro" id="IPR009381">
    <property type="entry name" value="Trehalose_catabolism_ThuA_prok"/>
</dbReference>
<name>A0ABZ1ARF6_AROEV</name>
<reference evidence="2 3" key="1">
    <citation type="submission" date="2023-12" db="EMBL/GenBank/DDBJ databases">
        <title>A. evansii MAY27, complete genome.</title>
        <authorList>
            <person name="Wang Y."/>
        </authorList>
    </citation>
    <scope>NUCLEOTIDE SEQUENCE [LARGE SCALE GENOMIC DNA]</scope>
    <source>
        <strain evidence="2 3">MAY27</strain>
    </source>
</reference>
<dbReference type="SUPFAM" id="SSF52317">
    <property type="entry name" value="Class I glutamine amidotransferase-like"/>
    <property type="match status" value="1"/>
</dbReference>
<sequence>MSKTKISVIVWNEFQHERENDAIRAIYPDGIHHAIASALRETPALQPGALPLEIGTATLDQSEHGLSEARLADCDVLLWWGHKAHDQVSDAVVERVQRRVLEGMGLIVLHSGHFAKIFRRLLGTNCSLKWREADEKERVWVVEPSHPIAAGLGEYFELPNEEMYGERFDIPQPHSTVFISWFEGGEVFRSGCTWERGHGRIFYFRPGHEAYPTYYDANVQRVLANAVQWAAPRVNIVDRCPMSPPLEKLSPKQVSFSKVGIQQNKGDIE</sequence>
<accession>A0ABZ1ARF6</accession>
<dbReference type="Proteomes" id="UP001626593">
    <property type="component" value="Chromosome"/>
</dbReference>
<dbReference type="InterPro" id="IPR029062">
    <property type="entry name" value="Class_I_gatase-like"/>
</dbReference>
<dbReference type="InterPro" id="IPR029010">
    <property type="entry name" value="ThuA-like"/>
</dbReference>
<dbReference type="RefSeq" id="WP_407280688.1">
    <property type="nucleotide sequence ID" value="NZ_CP141259.1"/>
</dbReference>
<organism evidence="2 3">
    <name type="scientific">Aromatoleum evansii</name>
    <name type="common">Azoarcus evansii</name>
    <dbReference type="NCBI Taxonomy" id="59406"/>
    <lineage>
        <taxon>Bacteria</taxon>
        <taxon>Pseudomonadati</taxon>
        <taxon>Pseudomonadota</taxon>
        <taxon>Betaproteobacteria</taxon>
        <taxon>Rhodocyclales</taxon>
        <taxon>Rhodocyclaceae</taxon>
        <taxon>Aromatoleum</taxon>
    </lineage>
</organism>
<dbReference type="Pfam" id="PF06283">
    <property type="entry name" value="ThuA"/>
    <property type="match status" value="1"/>
</dbReference>
<feature type="domain" description="ThuA-like" evidence="1">
    <location>
        <begin position="8"/>
        <end position="230"/>
    </location>
</feature>
<keyword evidence="3" id="KW-1185">Reference proteome</keyword>